<feature type="compositionally biased region" description="Low complexity" evidence="1">
    <location>
        <begin position="55"/>
        <end position="71"/>
    </location>
</feature>
<protein>
    <submittedName>
        <fullName evidence="2">ATP synthase delta chain</fullName>
    </submittedName>
</protein>
<feature type="region of interest" description="Disordered" evidence="1">
    <location>
        <begin position="53"/>
        <end position="74"/>
    </location>
</feature>
<reference evidence="3" key="1">
    <citation type="submission" date="2024-07" db="EMBL/GenBank/DDBJ databases">
        <title>Two chromosome-level genome assemblies of Korean endemic species Abeliophyllum distichum and Forsythia ovata (Oleaceae).</title>
        <authorList>
            <person name="Jang H."/>
        </authorList>
    </citation>
    <scope>NUCLEOTIDE SEQUENCE [LARGE SCALE GENOMIC DNA]</scope>
</reference>
<comment type="caution">
    <text evidence="2">The sequence shown here is derived from an EMBL/GenBank/DDBJ whole genome shotgun (WGS) entry which is preliminary data.</text>
</comment>
<sequence length="110" mass="12233">MDTLSSSVHSLKIPSTLHSTLREIYHFKNSKSSHHHLHPNLQFCYSTTKCANSISTKTNSSQPPSPKQSSSRTEIAYQKAASGYATVLLDMAQCNNLLEAVEVDIRRLSK</sequence>
<gene>
    <name evidence="2" type="ORF">Fot_03396</name>
</gene>
<dbReference type="AlphaFoldDB" id="A0ABD1X9L1"/>
<name>A0ABD1X9L1_9LAMI</name>
<evidence type="ECO:0000313" key="2">
    <source>
        <dbReference type="EMBL" id="KAL2558657.1"/>
    </source>
</evidence>
<proteinExistence type="predicted"/>
<accession>A0ABD1X9L1</accession>
<evidence type="ECO:0000313" key="3">
    <source>
        <dbReference type="Proteomes" id="UP001604277"/>
    </source>
</evidence>
<dbReference type="Proteomes" id="UP001604277">
    <property type="component" value="Unassembled WGS sequence"/>
</dbReference>
<organism evidence="2 3">
    <name type="scientific">Forsythia ovata</name>
    <dbReference type="NCBI Taxonomy" id="205694"/>
    <lineage>
        <taxon>Eukaryota</taxon>
        <taxon>Viridiplantae</taxon>
        <taxon>Streptophyta</taxon>
        <taxon>Embryophyta</taxon>
        <taxon>Tracheophyta</taxon>
        <taxon>Spermatophyta</taxon>
        <taxon>Magnoliopsida</taxon>
        <taxon>eudicotyledons</taxon>
        <taxon>Gunneridae</taxon>
        <taxon>Pentapetalae</taxon>
        <taxon>asterids</taxon>
        <taxon>lamiids</taxon>
        <taxon>Lamiales</taxon>
        <taxon>Oleaceae</taxon>
        <taxon>Forsythieae</taxon>
        <taxon>Forsythia</taxon>
    </lineage>
</organism>
<evidence type="ECO:0000256" key="1">
    <source>
        <dbReference type="SAM" id="MobiDB-lite"/>
    </source>
</evidence>
<dbReference type="EMBL" id="JBFOLJ010000001">
    <property type="protein sequence ID" value="KAL2558657.1"/>
    <property type="molecule type" value="Genomic_DNA"/>
</dbReference>
<keyword evidence="3" id="KW-1185">Reference proteome</keyword>